<dbReference type="OrthoDB" id="3115127at2759"/>
<evidence type="ECO:0000313" key="4">
    <source>
        <dbReference type="Proteomes" id="UP000001194"/>
    </source>
</evidence>
<evidence type="ECO:0000256" key="1">
    <source>
        <dbReference type="SAM" id="MobiDB-lite"/>
    </source>
</evidence>
<protein>
    <submittedName>
        <fullName evidence="3">Predicted protein</fullName>
    </submittedName>
</protein>
<dbReference type="InParanoid" id="B0DEU1"/>
<dbReference type="RefSeq" id="XP_001882573.1">
    <property type="nucleotide sequence ID" value="XM_001882538.1"/>
</dbReference>
<keyword evidence="2" id="KW-0472">Membrane</keyword>
<reference evidence="3 4" key="1">
    <citation type="journal article" date="2008" name="Nature">
        <title>The genome of Laccaria bicolor provides insights into mycorrhizal symbiosis.</title>
        <authorList>
            <person name="Martin F."/>
            <person name="Aerts A."/>
            <person name="Ahren D."/>
            <person name="Brun A."/>
            <person name="Danchin E.G.J."/>
            <person name="Duchaussoy F."/>
            <person name="Gibon J."/>
            <person name="Kohler A."/>
            <person name="Lindquist E."/>
            <person name="Pereda V."/>
            <person name="Salamov A."/>
            <person name="Shapiro H.J."/>
            <person name="Wuyts J."/>
            <person name="Blaudez D."/>
            <person name="Buee M."/>
            <person name="Brokstein P."/>
            <person name="Canbaeck B."/>
            <person name="Cohen D."/>
            <person name="Courty P.E."/>
            <person name="Coutinho P.M."/>
            <person name="Delaruelle C."/>
            <person name="Detter J.C."/>
            <person name="Deveau A."/>
            <person name="DiFazio S."/>
            <person name="Duplessis S."/>
            <person name="Fraissinet-Tachet L."/>
            <person name="Lucic E."/>
            <person name="Frey-Klett P."/>
            <person name="Fourrey C."/>
            <person name="Feussner I."/>
            <person name="Gay G."/>
            <person name="Grimwood J."/>
            <person name="Hoegger P.J."/>
            <person name="Jain P."/>
            <person name="Kilaru S."/>
            <person name="Labbe J."/>
            <person name="Lin Y.C."/>
            <person name="Legue V."/>
            <person name="Le Tacon F."/>
            <person name="Marmeisse R."/>
            <person name="Melayah D."/>
            <person name="Montanini B."/>
            <person name="Muratet M."/>
            <person name="Nehls U."/>
            <person name="Niculita-Hirzel H."/>
            <person name="Oudot-Le Secq M.P."/>
            <person name="Peter M."/>
            <person name="Quesneville H."/>
            <person name="Rajashekar B."/>
            <person name="Reich M."/>
            <person name="Rouhier N."/>
            <person name="Schmutz J."/>
            <person name="Yin T."/>
            <person name="Chalot M."/>
            <person name="Henrissat B."/>
            <person name="Kuees U."/>
            <person name="Lucas S."/>
            <person name="Van de Peer Y."/>
            <person name="Podila G.K."/>
            <person name="Polle A."/>
            <person name="Pukkila P.J."/>
            <person name="Richardson P.M."/>
            <person name="Rouze P."/>
            <person name="Sanders I.R."/>
            <person name="Stajich J.E."/>
            <person name="Tunlid A."/>
            <person name="Tuskan G."/>
            <person name="Grigoriev I.V."/>
        </authorList>
    </citation>
    <scope>NUCLEOTIDE SEQUENCE [LARGE SCALE GENOMIC DNA]</scope>
    <source>
        <strain evidence="4">S238N-H82 / ATCC MYA-4686</strain>
    </source>
</reference>
<proteinExistence type="predicted"/>
<keyword evidence="2" id="KW-1133">Transmembrane helix</keyword>
<accession>B0DEU1</accession>
<feature type="region of interest" description="Disordered" evidence="1">
    <location>
        <begin position="263"/>
        <end position="309"/>
    </location>
</feature>
<dbReference type="GeneID" id="6078251"/>
<evidence type="ECO:0000313" key="3">
    <source>
        <dbReference type="EMBL" id="EDR06726.1"/>
    </source>
</evidence>
<keyword evidence="2" id="KW-0812">Transmembrane</keyword>
<name>B0DEU1_LACBS</name>
<feature type="compositionally biased region" description="Pro residues" evidence="1">
    <location>
        <begin position="174"/>
        <end position="183"/>
    </location>
</feature>
<dbReference type="AlphaFoldDB" id="B0DEU1"/>
<feature type="compositionally biased region" description="Basic residues" evidence="1">
    <location>
        <begin position="297"/>
        <end position="307"/>
    </location>
</feature>
<dbReference type="HOGENOM" id="CLU_036000_1_0_1"/>
<gene>
    <name evidence="3" type="ORF">LACBIDRAFT_299547</name>
</gene>
<dbReference type="EMBL" id="DS547107">
    <property type="protein sequence ID" value="EDR06726.1"/>
    <property type="molecule type" value="Genomic_DNA"/>
</dbReference>
<dbReference type="KEGG" id="lbc:LACBIDRAFT_299547"/>
<keyword evidence="4" id="KW-1185">Reference proteome</keyword>
<feature type="region of interest" description="Disordered" evidence="1">
    <location>
        <begin position="169"/>
        <end position="199"/>
    </location>
</feature>
<evidence type="ECO:0000256" key="2">
    <source>
        <dbReference type="SAM" id="Phobius"/>
    </source>
</evidence>
<sequence>MMTSWQVLFDGSIYTRAVFHSALSLFGEDSLADCDGEDIAKLLTIVHPLMLRYIRSLNDGAQETQGDLRVRKSLYNAWAVLSTDHANQVWDEWMLEAPDGDDDYYPELTDDELLQVLPAICDAPVKANPFLASSTLVANRNPSPVNEGSDQEDSPIFKHRKGVLASPGLMKFTPLPPNSPPAAGPSHTSTTPAAGSADVPIPISLSPTLPLGIMPPVTLLPAASANALMILVVPRLNIPKVEMHTCHDRPAKALAKMKNMLVLAPSTKSKASKRKRSPSEEGEDGQSDKSFIANPPPRKRGRPRKNFPPHQRFIGAFNVPTNLEHLFNKPFMPEPCVQCSMGKNQKEEKCQFQGWGYPCVPCKTAHFTCCEYSLKPVRHAEVHSILGRHPACLAPELIVSHIQDAVFDQQHICANQAIIDSLMYRRDTNMRRAAQALFDLAAIEGKESLVGTIFQTQDDFDHYFPFIMSFLGDLSAPVDDSEDEDATKNSRDNLTEMAVLFEKICPGHPSAEDSDDDNEDNEDEAPANDGTIFYVQTLIISYFFALLVVFIR</sequence>
<dbReference type="Proteomes" id="UP000001194">
    <property type="component" value="Unassembled WGS sequence"/>
</dbReference>
<feature type="transmembrane region" description="Helical" evidence="2">
    <location>
        <begin position="532"/>
        <end position="551"/>
    </location>
</feature>
<organism evidence="4">
    <name type="scientific">Laccaria bicolor (strain S238N-H82 / ATCC MYA-4686)</name>
    <name type="common">Bicoloured deceiver</name>
    <name type="synonym">Laccaria laccata var. bicolor</name>
    <dbReference type="NCBI Taxonomy" id="486041"/>
    <lineage>
        <taxon>Eukaryota</taxon>
        <taxon>Fungi</taxon>
        <taxon>Dikarya</taxon>
        <taxon>Basidiomycota</taxon>
        <taxon>Agaricomycotina</taxon>
        <taxon>Agaricomycetes</taxon>
        <taxon>Agaricomycetidae</taxon>
        <taxon>Agaricales</taxon>
        <taxon>Agaricineae</taxon>
        <taxon>Hydnangiaceae</taxon>
        <taxon>Laccaria</taxon>
    </lineage>
</organism>